<gene>
    <name evidence="13" type="ORF">BINO364_LOCUS13690</name>
</gene>
<keyword evidence="14" id="KW-1185">Reference proteome</keyword>
<dbReference type="PANTHER" id="PTHR31363:SF0">
    <property type="entry name" value="TRAF3-INTERACTING PROTEIN 1"/>
    <property type="match status" value="1"/>
</dbReference>
<comment type="subcellular location">
    <subcellularLocation>
        <location evidence="2">Cytoplasm</location>
        <location evidence="2">Cytoskeleton</location>
        <location evidence="2">Cilium axoneme</location>
    </subcellularLocation>
    <subcellularLocation>
        <location evidence="1">Cytoplasm</location>
        <location evidence="1">Cytoskeleton</location>
        <location evidence="1">Cilium basal body</location>
    </subcellularLocation>
</comment>
<evidence type="ECO:0000256" key="7">
    <source>
        <dbReference type="ARBA" id="ARBA00023273"/>
    </source>
</evidence>
<feature type="compositionally biased region" description="Basic and acidic residues" evidence="10">
    <location>
        <begin position="276"/>
        <end position="299"/>
    </location>
</feature>
<evidence type="ECO:0000256" key="5">
    <source>
        <dbReference type="ARBA" id="ARBA00023054"/>
    </source>
</evidence>
<evidence type="ECO:0000259" key="11">
    <source>
        <dbReference type="Pfam" id="PF10243"/>
    </source>
</evidence>
<proteinExistence type="inferred from homology"/>
<feature type="non-terminal residue" evidence="13">
    <location>
        <position position="603"/>
    </location>
</feature>
<feature type="compositionally biased region" description="Polar residues" evidence="10">
    <location>
        <begin position="198"/>
        <end position="212"/>
    </location>
</feature>
<keyword evidence="7" id="KW-0966">Cell projection</keyword>
<protein>
    <recommendedName>
        <fullName evidence="9">TRAF3-interacting protein 1</fullName>
    </recommendedName>
</protein>
<feature type="region of interest" description="Disordered" evidence="10">
    <location>
        <begin position="327"/>
        <end position="367"/>
    </location>
</feature>
<dbReference type="GO" id="GO:0042073">
    <property type="term" value="P:intraciliary transport"/>
    <property type="evidence" value="ECO:0007669"/>
    <property type="project" value="TreeGrafter"/>
</dbReference>
<evidence type="ECO:0000256" key="6">
    <source>
        <dbReference type="ARBA" id="ARBA00023212"/>
    </source>
</evidence>
<feature type="domain" description="TRAF3-interacting protein 1 N-terminal" evidence="11">
    <location>
        <begin position="10"/>
        <end position="116"/>
    </location>
</feature>
<dbReference type="AlphaFoldDB" id="A0A8J9UXX3"/>
<evidence type="ECO:0000259" key="12">
    <source>
        <dbReference type="Pfam" id="PF17749"/>
    </source>
</evidence>
<dbReference type="GO" id="GO:0030992">
    <property type="term" value="C:intraciliary transport particle B"/>
    <property type="evidence" value="ECO:0007669"/>
    <property type="project" value="TreeGrafter"/>
</dbReference>
<feature type="compositionally biased region" description="Basic and acidic residues" evidence="10">
    <location>
        <begin position="331"/>
        <end position="347"/>
    </location>
</feature>
<dbReference type="GO" id="GO:0048513">
    <property type="term" value="P:animal organ development"/>
    <property type="evidence" value="ECO:0007669"/>
    <property type="project" value="UniProtKB-ARBA"/>
</dbReference>
<dbReference type="OrthoDB" id="10258914at2759"/>
<dbReference type="GO" id="GO:0048731">
    <property type="term" value="P:system development"/>
    <property type="evidence" value="ECO:0007669"/>
    <property type="project" value="UniProtKB-ARBA"/>
</dbReference>
<evidence type="ECO:0000256" key="2">
    <source>
        <dbReference type="ARBA" id="ARBA00004430"/>
    </source>
</evidence>
<evidence type="ECO:0000313" key="14">
    <source>
        <dbReference type="Proteomes" id="UP000838878"/>
    </source>
</evidence>
<sequence length="603" mass="68188">MDDEISPDVIKATQISLGKYIKRPPLSDKLLKKPPFRFLHDIITSVLKNTGFFNGLFEEEELISDKVKDRDSKILFLNKVITVIVSTTGKSLTVKPSKIVAGQEPEKTNELLQCLAFALDNKLSSDEAVKLYKESIKSNKSVENKTKDPVIKSVKKTTETKKLTSRSSEKLAKNDKSNNSIKSKQKQVNNIRKESPTKKVSQLSKPINNQSLNKEKQDIKNDTQKKVVNINKEPVLNSEKSVVTEPIIDNSKNDYAEADDSPTAFTVNDPEKHIEDTKNIDDRSDPYIEDNKSPVKKPETLIPEPIDNIENIISTNKEDIVVNNNLDQSDIQDHQKSPTSKNEDEKLPSNNEKIVSHGNDIQPLQPTQPLQTKVKELVNVVWPQSVRPSSSRPSAPRLKEKHESLLSTADNLAVGKVNIIAENTTQEEEEDSSIIVVETTEPETKSQDQEELLSSNQHGHLVQQILDAQKEFSEVAGKTNIEWQFGVQRSRDVVNQEIEQLRFNVQALSRVANPLGKLLDHVQEDAEVMRQELQQWTIAYEEASKHLLKQKAANEESLLPLQTKIKQLQVDIEEKHDKINDLKIIINKNTFRIEKLLASGNMQ</sequence>
<keyword evidence="3" id="KW-0963">Cytoplasm</keyword>
<feature type="domain" description="TRAF3-interacting protein 1 C-terminal" evidence="12">
    <location>
        <begin position="456"/>
        <end position="598"/>
    </location>
</feature>
<dbReference type="GO" id="GO:0008017">
    <property type="term" value="F:microtubule binding"/>
    <property type="evidence" value="ECO:0007669"/>
    <property type="project" value="InterPro"/>
</dbReference>
<feature type="compositionally biased region" description="Basic and acidic residues" evidence="10">
    <location>
        <begin position="142"/>
        <end position="176"/>
    </location>
</feature>
<keyword evidence="5" id="KW-0175">Coiled coil</keyword>
<dbReference type="GO" id="GO:0005930">
    <property type="term" value="C:axoneme"/>
    <property type="evidence" value="ECO:0007669"/>
    <property type="project" value="UniProtKB-SubCell"/>
</dbReference>
<feature type="compositionally biased region" description="Low complexity" evidence="10">
    <location>
        <begin position="177"/>
        <end position="190"/>
    </location>
</feature>
<evidence type="ECO:0000256" key="1">
    <source>
        <dbReference type="ARBA" id="ARBA00004120"/>
    </source>
</evidence>
<reference evidence="13" key="1">
    <citation type="submission" date="2021-12" db="EMBL/GenBank/DDBJ databases">
        <authorList>
            <person name="Martin H S."/>
        </authorList>
    </citation>
    <scope>NUCLEOTIDE SEQUENCE</scope>
</reference>
<dbReference type="Pfam" id="PF17749">
    <property type="entry name" value="MIP-T3_C"/>
    <property type="match status" value="1"/>
</dbReference>
<dbReference type="FunFam" id="1.10.418.50:FF:000001">
    <property type="entry name" value="TRAF3-interacting protein 1 isoform X1"/>
    <property type="match status" value="1"/>
</dbReference>
<keyword evidence="4" id="KW-0970">Cilium biogenesis/degradation</keyword>
<accession>A0A8J9UXX3</accession>
<feature type="compositionally biased region" description="Basic and acidic residues" evidence="10">
    <location>
        <begin position="213"/>
        <end position="225"/>
    </location>
</feature>
<dbReference type="Gene3D" id="1.10.418.50">
    <property type="entry name" value="Microtubule-binding protein MIP-T3"/>
    <property type="match status" value="1"/>
</dbReference>
<dbReference type="InterPro" id="IPR040468">
    <property type="entry name" value="TRAF3IP1_N"/>
</dbReference>
<evidence type="ECO:0000256" key="10">
    <source>
        <dbReference type="SAM" id="MobiDB-lite"/>
    </source>
</evidence>
<evidence type="ECO:0000313" key="13">
    <source>
        <dbReference type="EMBL" id="CAH0728481.1"/>
    </source>
</evidence>
<name>A0A8J9UXX3_9NEOP</name>
<dbReference type="PANTHER" id="PTHR31363">
    <property type="entry name" value="TRAF3-INTERACTING PROTEIN 1"/>
    <property type="match status" value="1"/>
</dbReference>
<dbReference type="EMBL" id="OV170227">
    <property type="protein sequence ID" value="CAH0728481.1"/>
    <property type="molecule type" value="Genomic_DNA"/>
</dbReference>
<dbReference type="GO" id="GO:0036064">
    <property type="term" value="C:ciliary basal body"/>
    <property type="evidence" value="ECO:0007669"/>
    <property type="project" value="TreeGrafter"/>
</dbReference>
<dbReference type="InterPro" id="IPR018799">
    <property type="entry name" value="TRAF3IP1"/>
</dbReference>
<dbReference type="Proteomes" id="UP000838878">
    <property type="component" value="Chromosome 7"/>
</dbReference>
<keyword evidence="6" id="KW-0206">Cytoskeleton</keyword>
<dbReference type="InterPro" id="IPR042576">
    <property type="entry name" value="TRAF3IP1_N_sf"/>
</dbReference>
<organism evidence="13 14">
    <name type="scientific">Brenthis ino</name>
    <name type="common">lesser marbled fritillary</name>
    <dbReference type="NCBI Taxonomy" id="405034"/>
    <lineage>
        <taxon>Eukaryota</taxon>
        <taxon>Metazoa</taxon>
        <taxon>Ecdysozoa</taxon>
        <taxon>Arthropoda</taxon>
        <taxon>Hexapoda</taxon>
        <taxon>Insecta</taxon>
        <taxon>Pterygota</taxon>
        <taxon>Neoptera</taxon>
        <taxon>Endopterygota</taxon>
        <taxon>Lepidoptera</taxon>
        <taxon>Glossata</taxon>
        <taxon>Ditrysia</taxon>
        <taxon>Papilionoidea</taxon>
        <taxon>Nymphalidae</taxon>
        <taxon>Heliconiinae</taxon>
        <taxon>Argynnini</taxon>
        <taxon>Brenthis</taxon>
    </lineage>
</organism>
<evidence type="ECO:0000256" key="4">
    <source>
        <dbReference type="ARBA" id="ARBA00022794"/>
    </source>
</evidence>
<dbReference type="GO" id="GO:0070507">
    <property type="term" value="P:regulation of microtubule cytoskeleton organization"/>
    <property type="evidence" value="ECO:0007669"/>
    <property type="project" value="TreeGrafter"/>
</dbReference>
<feature type="region of interest" description="Disordered" evidence="10">
    <location>
        <begin position="276"/>
        <end position="301"/>
    </location>
</feature>
<comment type="similarity">
    <text evidence="8">Belongs to the TRAF3IP1 family.</text>
</comment>
<feature type="region of interest" description="Disordered" evidence="10">
    <location>
        <begin position="142"/>
        <end position="225"/>
    </location>
</feature>
<evidence type="ECO:0000256" key="8">
    <source>
        <dbReference type="ARBA" id="ARBA00043971"/>
    </source>
</evidence>
<dbReference type="Pfam" id="PF10243">
    <property type="entry name" value="MIP-T3"/>
    <property type="match status" value="1"/>
</dbReference>
<dbReference type="GO" id="GO:0060271">
    <property type="term" value="P:cilium assembly"/>
    <property type="evidence" value="ECO:0007669"/>
    <property type="project" value="TreeGrafter"/>
</dbReference>
<evidence type="ECO:0000256" key="9">
    <source>
        <dbReference type="ARBA" id="ARBA00070492"/>
    </source>
</evidence>
<evidence type="ECO:0000256" key="3">
    <source>
        <dbReference type="ARBA" id="ARBA00022490"/>
    </source>
</evidence>
<dbReference type="InterPro" id="IPR041476">
    <property type="entry name" value="TRAF3IP1_C"/>
</dbReference>